<dbReference type="SUPFAM" id="SSF52402">
    <property type="entry name" value="Adenine nucleotide alpha hydrolases-like"/>
    <property type="match status" value="1"/>
</dbReference>
<evidence type="ECO:0000259" key="1">
    <source>
        <dbReference type="Pfam" id="PF01171"/>
    </source>
</evidence>
<dbReference type="PANTHER" id="PTHR43686">
    <property type="entry name" value="SULFURTRANSFERASE-RELATED"/>
    <property type="match status" value="1"/>
</dbReference>
<dbReference type="Pfam" id="PF01171">
    <property type="entry name" value="ATP_bind_3"/>
    <property type="match status" value="1"/>
</dbReference>
<dbReference type="EC" id="2.8.1.-" evidence="2"/>
<name>A0A645H8B0_9ZZZZ</name>
<gene>
    <name evidence="2" type="primary">ttcA_39</name>
    <name evidence="2" type="ORF">SDC9_182768</name>
</gene>
<dbReference type="EMBL" id="VSSQ01088744">
    <property type="protein sequence ID" value="MPN35271.1"/>
    <property type="molecule type" value="Genomic_DNA"/>
</dbReference>
<dbReference type="InterPro" id="IPR014729">
    <property type="entry name" value="Rossmann-like_a/b/a_fold"/>
</dbReference>
<dbReference type="PANTHER" id="PTHR43686:SF1">
    <property type="entry name" value="AMINOTRAN_5 DOMAIN-CONTAINING PROTEIN"/>
    <property type="match status" value="1"/>
</dbReference>
<dbReference type="AlphaFoldDB" id="A0A645H8B0"/>
<dbReference type="GO" id="GO:0016740">
    <property type="term" value="F:transferase activity"/>
    <property type="evidence" value="ECO:0007669"/>
    <property type="project" value="UniProtKB-KW"/>
</dbReference>
<proteinExistence type="predicted"/>
<comment type="caution">
    <text evidence="2">The sequence shown here is derived from an EMBL/GenBank/DDBJ whole genome shotgun (WGS) entry which is preliminary data.</text>
</comment>
<keyword evidence="2" id="KW-0808">Transferase</keyword>
<evidence type="ECO:0000313" key="2">
    <source>
        <dbReference type="EMBL" id="MPN35271.1"/>
    </source>
</evidence>
<dbReference type="Gene3D" id="3.40.50.620">
    <property type="entry name" value="HUPs"/>
    <property type="match status" value="1"/>
</dbReference>
<feature type="domain" description="tRNA(Ile)-lysidine/2-thiocytidine synthase N-terminal" evidence="1">
    <location>
        <begin position="6"/>
        <end position="80"/>
    </location>
</feature>
<organism evidence="2">
    <name type="scientific">bioreactor metagenome</name>
    <dbReference type="NCBI Taxonomy" id="1076179"/>
    <lineage>
        <taxon>unclassified sequences</taxon>
        <taxon>metagenomes</taxon>
        <taxon>ecological metagenomes</taxon>
    </lineage>
</organism>
<sequence>MRRGHLYKQAQLLGCNKIALGHHYDDVIETTMLSLLYGGEFKTMMPKLHSRNYEGMELIRPFYLVREEQVKSFVARFGIPVMTCACRVTQREDGGKRKQVKQLIKDMKKSIPLVESSIFSSAQKVSLGAVLGWRKRDEGPFTSFLDVYGQDEG</sequence>
<reference evidence="2" key="1">
    <citation type="submission" date="2019-08" db="EMBL/GenBank/DDBJ databases">
        <authorList>
            <person name="Kucharzyk K."/>
            <person name="Murdoch R.W."/>
            <person name="Higgins S."/>
            <person name="Loffler F."/>
        </authorList>
    </citation>
    <scope>NUCLEOTIDE SEQUENCE</scope>
</reference>
<dbReference type="InterPro" id="IPR011063">
    <property type="entry name" value="TilS/TtcA_N"/>
</dbReference>
<accession>A0A645H8B0</accession>
<protein>
    <submittedName>
        <fullName evidence="2">tRNA-cytidine(32) 2-sulfurtransferase</fullName>
        <ecNumber evidence="2">2.8.1.-</ecNumber>
    </submittedName>
</protein>